<sequence length="160" mass="18396">MKPAKTQDEQEAMFAAWCVKQSEQYVANTCSFSRTTIRKYRRKNEWDARIADIHKRTEQKVNNTIAARQARWARQGQALQKVGTTKFYDKDGNLKESVVKAMPAKTAVRAIESGIKIEKEALGEASEKTERRLIVEFVTVNGEEDKPKKKEKKDDDTERS</sequence>
<organism evidence="2">
    <name type="scientific">marine sediment metagenome</name>
    <dbReference type="NCBI Taxonomy" id="412755"/>
    <lineage>
        <taxon>unclassified sequences</taxon>
        <taxon>metagenomes</taxon>
        <taxon>ecological metagenomes</taxon>
    </lineage>
</organism>
<feature type="region of interest" description="Disordered" evidence="1">
    <location>
        <begin position="140"/>
        <end position="160"/>
    </location>
</feature>
<gene>
    <name evidence="2" type="ORF">LCGC14_0421270</name>
</gene>
<evidence type="ECO:0000256" key="1">
    <source>
        <dbReference type="SAM" id="MobiDB-lite"/>
    </source>
</evidence>
<dbReference type="EMBL" id="LAZR01000384">
    <property type="protein sequence ID" value="KKN71405.1"/>
    <property type="molecule type" value="Genomic_DNA"/>
</dbReference>
<protein>
    <submittedName>
        <fullName evidence="2">Uncharacterized protein</fullName>
    </submittedName>
</protein>
<evidence type="ECO:0000313" key="2">
    <source>
        <dbReference type="EMBL" id="KKN71405.1"/>
    </source>
</evidence>
<feature type="compositionally biased region" description="Basic and acidic residues" evidence="1">
    <location>
        <begin position="143"/>
        <end position="160"/>
    </location>
</feature>
<comment type="caution">
    <text evidence="2">The sequence shown here is derived from an EMBL/GenBank/DDBJ whole genome shotgun (WGS) entry which is preliminary data.</text>
</comment>
<proteinExistence type="predicted"/>
<name>A0A0F9SQT7_9ZZZZ</name>
<dbReference type="AlphaFoldDB" id="A0A0F9SQT7"/>
<reference evidence="2" key="1">
    <citation type="journal article" date="2015" name="Nature">
        <title>Complex archaea that bridge the gap between prokaryotes and eukaryotes.</title>
        <authorList>
            <person name="Spang A."/>
            <person name="Saw J.H."/>
            <person name="Jorgensen S.L."/>
            <person name="Zaremba-Niedzwiedzka K."/>
            <person name="Martijn J."/>
            <person name="Lind A.E."/>
            <person name="van Eijk R."/>
            <person name="Schleper C."/>
            <person name="Guy L."/>
            <person name="Ettema T.J."/>
        </authorList>
    </citation>
    <scope>NUCLEOTIDE SEQUENCE</scope>
</reference>
<accession>A0A0F9SQT7</accession>